<evidence type="ECO:0000313" key="3">
    <source>
        <dbReference type="EMBL" id="AKI80552.1"/>
    </source>
</evidence>
<dbReference type="InterPro" id="IPR036770">
    <property type="entry name" value="Ankyrin_rpt-contain_sf"/>
</dbReference>
<dbReference type="EMBL" id="KM982402">
    <property type="protein sequence ID" value="AKI80552.1"/>
    <property type="molecule type" value="Genomic_DNA"/>
</dbReference>
<dbReference type="Proteomes" id="UP000240461">
    <property type="component" value="Segment"/>
</dbReference>
<dbReference type="Gene3D" id="1.25.40.20">
    <property type="entry name" value="Ankyrin repeat-containing domain"/>
    <property type="match status" value="1"/>
</dbReference>
<accession>A0A0G2Y9N8</accession>
<reference evidence="3 4" key="1">
    <citation type="submission" date="2014-10" db="EMBL/GenBank/DDBJ databases">
        <title>Pan-genome analysis of Brazilian lineage A amoebal mimiviruses.</title>
        <authorList>
            <person name="Assis F.L."/>
            <person name="Abrahao J.S."/>
            <person name="Kroon E.G."/>
            <person name="Dornas F.P."/>
            <person name="Andrade K.R."/>
            <person name="Borato P.V.M."/>
            <person name="Pilotto M.R."/>
            <person name="Benamar S."/>
            <person name="LaScola B."/>
            <person name="Colson P."/>
        </authorList>
    </citation>
    <scope>NUCLEOTIDE SEQUENCE [LARGE SCALE GENOMIC DNA]</scope>
    <source>
        <strain evidence="3 4">Kroon</strain>
    </source>
</reference>
<sequence length="294" mass="34306">MSNIINIIDYIPLEIWLHITNISGEINLLLTCTKLFGLFEYVDINAPINECEIAIKSIIKHNEISVFKFIINNKFNFRLKYTYFGHIYPPRLMHLSCEKGNLQIVKFLHLMKNNTIQLDNFLIPAVKSKCINIVKYIFDNSGDICLEKINLALLESCRDCCLDSIKYLISKGADINANKCTGFIETIKTGNLEIIKYLVTQGANYNDYTTQIWYWTLHPKKSKVIEYMMTINTQINLDETYIFHPIIQQENIELVKYAVSKGYEFDIEKMIHFARILNRSNIIEYLESIKNDES</sequence>
<dbReference type="PANTHER" id="PTHR24188:SF29">
    <property type="entry name" value="GH09064P"/>
    <property type="match status" value="1"/>
</dbReference>
<protein>
    <submittedName>
        <fullName evidence="3">Ankyrin repeat protein</fullName>
    </submittedName>
</protein>
<evidence type="ECO:0000256" key="2">
    <source>
        <dbReference type="ARBA" id="ARBA00023043"/>
    </source>
</evidence>
<evidence type="ECO:0000256" key="1">
    <source>
        <dbReference type="ARBA" id="ARBA00022737"/>
    </source>
</evidence>
<keyword evidence="1" id="KW-0677">Repeat</keyword>
<keyword evidence="2" id="KW-0040">ANK repeat</keyword>
<dbReference type="PANTHER" id="PTHR24188">
    <property type="entry name" value="ANKYRIN REPEAT PROTEIN"/>
    <property type="match status" value="1"/>
</dbReference>
<dbReference type="SMART" id="SM00248">
    <property type="entry name" value="ANK"/>
    <property type="match status" value="4"/>
</dbReference>
<dbReference type="InterPro" id="IPR002110">
    <property type="entry name" value="Ankyrin_rpt"/>
</dbReference>
<dbReference type="SUPFAM" id="SSF48403">
    <property type="entry name" value="Ankyrin repeat"/>
    <property type="match status" value="1"/>
</dbReference>
<name>A0A0G2Y9N8_9VIRU</name>
<keyword evidence="4" id="KW-1185">Reference proteome</keyword>
<proteinExistence type="predicted"/>
<dbReference type="KEGG" id="vg:80514350"/>
<evidence type="ECO:0000313" key="4">
    <source>
        <dbReference type="Proteomes" id="UP000240461"/>
    </source>
</evidence>
<organism evidence="3 4">
    <name type="scientific">Acanthamoeba polyphaga mimivirus Kroon</name>
    <dbReference type="NCBI Taxonomy" id="3069720"/>
    <lineage>
        <taxon>Viruses</taxon>
        <taxon>Varidnaviria</taxon>
        <taxon>Bamfordvirae</taxon>
        <taxon>Nucleocytoviricota</taxon>
        <taxon>Megaviricetes</taxon>
        <taxon>Imitervirales</taxon>
        <taxon>Mimiviridae</taxon>
        <taxon>Megamimivirinae</taxon>
        <taxon>Mimivirus</taxon>
        <taxon>Mimivirus lagoaense</taxon>
    </lineage>
</organism>